<comment type="function">
    <text evidence="14">Encapsidates the viral genome into characteristic twinned ('geminate') particles. Plays a role in protection of the genome from degradation, virus acquisition and transmission by insect vectors, infectivity, and systemic movement. The CP of monopartite geminiviruses is absolutely essential for virus movement.</text>
</comment>
<feature type="compositionally biased region" description="Polar residues" evidence="15">
    <location>
        <begin position="1"/>
        <end position="12"/>
    </location>
</feature>
<dbReference type="GO" id="GO:0075732">
    <property type="term" value="P:viral penetration into host nucleus"/>
    <property type="evidence" value="ECO:0007669"/>
    <property type="project" value="UniProtKB-KW"/>
</dbReference>
<feature type="region of interest" description="Disordered" evidence="15">
    <location>
        <begin position="1"/>
        <end position="31"/>
    </location>
</feature>
<dbReference type="InterPro" id="IPR029053">
    <property type="entry name" value="Viral_coat"/>
</dbReference>
<keyword evidence="5 14" id="KW-1140">T=1 icosahedral capsid protein</keyword>
<keyword evidence="7 14" id="KW-0167">Capsid protein</keyword>
<dbReference type="PRINTS" id="PR00223">
    <property type="entry name" value="GEMCOATARBR1"/>
</dbReference>
<evidence type="ECO:0000256" key="14">
    <source>
        <dbReference type="RuleBase" id="RU363025"/>
    </source>
</evidence>
<evidence type="ECO:0000256" key="15">
    <source>
        <dbReference type="SAM" id="MobiDB-lite"/>
    </source>
</evidence>
<evidence type="ECO:0000313" key="16">
    <source>
        <dbReference type="EMBL" id="ALF37803.1"/>
    </source>
</evidence>
<comment type="function">
    <text evidence="12">Encapsidates the viral genome into characteristic twinned ('geminate') particles. Binds the genomic viral ssDNA and shuttles it into and out of the cell nucleus. Plays a role in protection of the genome from degradation, virus acquisition and transmission by insect vectors, infectivity, and systemic movement. The CP of monopartite geminiviruses is absolutely essential for virus movement.</text>
</comment>
<comment type="subcellular location">
    <subcellularLocation>
        <location evidence="1 14">Host nucleus</location>
    </subcellularLocation>
    <subcellularLocation>
        <location evidence="2 14">Virion</location>
    </subcellularLocation>
</comment>
<name>A0A0N7EJD4_9GEMI</name>
<gene>
    <name evidence="16" type="primary">V1</name>
</gene>
<organism evidence="16">
    <name type="scientific">Beet curly top virus</name>
    <dbReference type="NCBI Taxonomy" id="10840"/>
    <lineage>
        <taxon>Viruses</taxon>
        <taxon>Monodnaviria</taxon>
        <taxon>Shotokuvirae</taxon>
        <taxon>Cressdnaviricota</taxon>
        <taxon>Repensiviricetes</taxon>
        <taxon>Geplafuvirales</taxon>
        <taxon>Geminiviridae</taxon>
        <taxon>Curtovirus</taxon>
        <taxon>Curtovirus betae</taxon>
    </lineage>
</organism>
<keyword evidence="11 14" id="KW-1160">Virus entry into host cell</keyword>
<evidence type="ECO:0000256" key="5">
    <source>
        <dbReference type="ARBA" id="ARBA00022431"/>
    </source>
</evidence>
<evidence type="ECO:0000256" key="13">
    <source>
        <dbReference type="ARBA" id="ARBA00031336"/>
    </source>
</evidence>
<comment type="similarity">
    <text evidence="3 14">Belongs to the geminiviridae capsid protein family.</text>
</comment>
<dbReference type="GO" id="GO:0039615">
    <property type="term" value="C:T=1 icosahedral viral capsid"/>
    <property type="evidence" value="ECO:0007669"/>
    <property type="project" value="UniProtKB-KW"/>
</dbReference>
<accession>A0A0N7EJD4</accession>
<dbReference type="InterPro" id="IPR000143">
    <property type="entry name" value="Gemcoat_MSV"/>
</dbReference>
<dbReference type="GO" id="GO:0042025">
    <property type="term" value="C:host cell nucleus"/>
    <property type="evidence" value="ECO:0007669"/>
    <property type="project" value="UniProtKB-SubCell"/>
</dbReference>
<keyword evidence="6 14" id="KW-1163">Viral penetration into host nucleus</keyword>
<evidence type="ECO:0000256" key="11">
    <source>
        <dbReference type="ARBA" id="ARBA00023296"/>
    </source>
</evidence>
<evidence type="ECO:0000256" key="9">
    <source>
        <dbReference type="ARBA" id="ARBA00022844"/>
    </source>
</evidence>
<evidence type="ECO:0000256" key="7">
    <source>
        <dbReference type="ARBA" id="ARBA00022561"/>
    </source>
</evidence>
<dbReference type="GO" id="GO:0046718">
    <property type="term" value="P:symbiont entry into host cell"/>
    <property type="evidence" value="ECO:0007669"/>
    <property type="project" value="UniProtKB-KW"/>
</dbReference>
<dbReference type="GO" id="GO:0043657">
    <property type="term" value="C:host cell"/>
    <property type="evidence" value="ECO:0007669"/>
    <property type="project" value="GOC"/>
</dbReference>
<reference evidence="16" key="1">
    <citation type="journal article" date="2017" name="Plant Dis.">
        <title>Beet curly top virus strains associated with sugar beet in Idaho, Oregon, and a Western U.S. Collection.</title>
        <authorList>
            <person name="Strausbaugh C.A."/>
            <person name="Eujayl I.A."/>
            <person name="Wintermantel W.M."/>
        </authorList>
    </citation>
    <scope>NUCLEOTIDE SEQUENCE</scope>
    <source>
        <strain evidence="16">BCTV-Svr_</strain>
    </source>
</reference>
<comment type="function">
    <text evidence="14">Binds the genomic viral ssDNA and shuttles it into and out of the cell nucleus.</text>
</comment>
<dbReference type="EMBL" id="KT276917">
    <property type="protein sequence ID" value="ALF37803.1"/>
    <property type="molecule type" value="Genomic_DNA"/>
</dbReference>
<dbReference type="GO" id="GO:0003677">
    <property type="term" value="F:DNA binding"/>
    <property type="evidence" value="ECO:0007669"/>
    <property type="project" value="UniProtKB-KW"/>
</dbReference>
<dbReference type="InterPro" id="IPR000263">
    <property type="entry name" value="GV_A/BR1_coat"/>
</dbReference>
<dbReference type="GO" id="GO:0005198">
    <property type="term" value="F:structural molecule activity"/>
    <property type="evidence" value="ECO:0007669"/>
    <property type="project" value="InterPro"/>
</dbReference>
<evidence type="ECO:0000256" key="3">
    <source>
        <dbReference type="ARBA" id="ARBA00005468"/>
    </source>
</evidence>
<proteinExistence type="inferred from homology"/>
<evidence type="ECO:0000256" key="1">
    <source>
        <dbReference type="ARBA" id="ARBA00004147"/>
    </source>
</evidence>
<evidence type="ECO:0000256" key="10">
    <source>
        <dbReference type="ARBA" id="ARBA00023125"/>
    </source>
</evidence>
<evidence type="ECO:0000256" key="4">
    <source>
        <dbReference type="ARBA" id="ARBA00018091"/>
    </source>
</evidence>
<keyword evidence="9 14" id="KW-0946">Virion</keyword>
<dbReference type="Pfam" id="PF00844">
    <property type="entry name" value="Gemini_coat"/>
    <property type="match status" value="1"/>
</dbReference>
<keyword evidence="10 14" id="KW-0238">DNA-binding</keyword>
<evidence type="ECO:0000256" key="8">
    <source>
        <dbReference type="ARBA" id="ARBA00022562"/>
    </source>
</evidence>
<comment type="subunit">
    <text evidence="14">Homomultimer. Interacts with the movement protein. Binds to single-stranded and double-stranded viral DNA.</text>
</comment>
<sequence>MRKYTRNTYTMSQKRKVNPQSAWPKKRRTTTTSRKYLWRRPVTKNRTLKLKMYDDMLGAGGIGSTISNNGMITMLNNYVQGIGDSQRAKNITVTKHLKFDMALMGSSPFWETPNYMTQYHWIIIDKDVGSVFPTKLSSIFDIPDNGQAMPSTYRIRRDMNERFIVKKKWRTHLMSTGTGYGGKETYKAPSMPNYKKPMNINVRNLNMRTIWKDTGGGKYEDVKENALLYVVVNDNTDNTNMYATLFGNCICYFY</sequence>
<dbReference type="Gene3D" id="2.60.120.20">
    <property type="match status" value="1"/>
</dbReference>
<evidence type="ECO:0000256" key="2">
    <source>
        <dbReference type="ARBA" id="ARBA00004328"/>
    </source>
</evidence>
<evidence type="ECO:0000256" key="12">
    <source>
        <dbReference type="ARBA" id="ARBA00025657"/>
    </source>
</evidence>
<evidence type="ECO:0000256" key="6">
    <source>
        <dbReference type="ARBA" id="ARBA00022524"/>
    </source>
</evidence>
<protein>
    <recommendedName>
        <fullName evidence="4 14">Capsid protein</fullName>
    </recommendedName>
    <alternativeName>
        <fullName evidence="13 14">Coat protein</fullName>
    </alternativeName>
</protein>
<dbReference type="PRINTS" id="PR00226">
    <property type="entry name" value="GEMCOATMSV"/>
</dbReference>
<keyword evidence="8 14" id="KW-1048">Host nucleus</keyword>